<evidence type="ECO:0000256" key="1">
    <source>
        <dbReference type="ARBA" id="ARBA00010233"/>
    </source>
</evidence>
<dbReference type="PIRSF" id="PIRSF028757">
    <property type="entry name" value="LD-carboxypeptidase"/>
    <property type="match status" value="1"/>
</dbReference>
<gene>
    <name evidence="9" type="ORF">SAMN06297144_0365</name>
</gene>
<name>A0A285QB19_9SPHN</name>
<protein>
    <submittedName>
        <fullName evidence="9">Muramoyltetrapeptide carboxypeptidase</fullName>
    </submittedName>
</protein>
<organism evidence="9 10">
    <name type="scientific">Sphingomonas guangdongensis</name>
    <dbReference type="NCBI Taxonomy" id="1141890"/>
    <lineage>
        <taxon>Bacteria</taxon>
        <taxon>Pseudomonadati</taxon>
        <taxon>Pseudomonadota</taxon>
        <taxon>Alphaproteobacteria</taxon>
        <taxon>Sphingomonadales</taxon>
        <taxon>Sphingomonadaceae</taxon>
        <taxon>Sphingomonas</taxon>
    </lineage>
</organism>
<evidence type="ECO:0000256" key="4">
    <source>
        <dbReference type="ARBA" id="ARBA00022801"/>
    </source>
</evidence>
<evidence type="ECO:0000256" key="6">
    <source>
        <dbReference type="PIRSR" id="PIRSR028757-1"/>
    </source>
</evidence>
<sequence>MKIAVVAPARSISQAGAARVAAFAALYYPQVDIHFDPQSFLEAGHFAGPDALRAESFLRAANDPGVDAVWFARGGYGSNRILAEVMPRLAPAAQAKTYMGFSDMGFLLGALYARRIGRPVHGPMASNVSERSGGVPVGRALGWLVDQDRRVLEPTLGGQPAAAFNLVILCSLIGTPWMPDLTDHILYIEEVGEAYYRIDRLLFQLANATQLKGIAGVRLGSVTDVPAGDTEAEFGETLDMMMTRWCREMGVPYLGRARIGHDADNMVVPFGVA</sequence>
<keyword evidence="10" id="KW-1185">Reference proteome</keyword>
<dbReference type="SUPFAM" id="SSF141986">
    <property type="entry name" value="LD-carboxypeptidase A C-terminal domain-like"/>
    <property type="match status" value="1"/>
</dbReference>
<dbReference type="CDD" id="cd07025">
    <property type="entry name" value="Peptidase_S66"/>
    <property type="match status" value="1"/>
</dbReference>
<dbReference type="EMBL" id="OBMI01000001">
    <property type="protein sequence ID" value="SOB79083.1"/>
    <property type="molecule type" value="Genomic_DNA"/>
</dbReference>
<dbReference type="OrthoDB" id="9807329at2"/>
<evidence type="ECO:0000259" key="7">
    <source>
        <dbReference type="Pfam" id="PF02016"/>
    </source>
</evidence>
<dbReference type="GO" id="GO:0008236">
    <property type="term" value="F:serine-type peptidase activity"/>
    <property type="evidence" value="ECO:0007669"/>
    <property type="project" value="UniProtKB-KW"/>
</dbReference>
<comment type="similarity">
    <text evidence="1">Belongs to the peptidase S66 family.</text>
</comment>
<dbReference type="GO" id="GO:0004180">
    <property type="term" value="F:carboxypeptidase activity"/>
    <property type="evidence" value="ECO:0007669"/>
    <property type="project" value="UniProtKB-KW"/>
</dbReference>
<dbReference type="RefSeq" id="WP_097062307.1">
    <property type="nucleotide sequence ID" value="NZ_OBMI01000001.1"/>
</dbReference>
<feature type="domain" description="LD-carboxypeptidase C-terminal" evidence="8">
    <location>
        <begin position="165"/>
        <end position="272"/>
    </location>
</feature>
<keyword evidence="4" id="KW-0378">Hydrolase</keyword>
<feature type="active site" description="Nucleophile" evidence="6">
    <location>
        <position position="102"/>
    </location>
</feature>
<dbReference type="InterPro" id="IPR040449">
    <property type="entry name" value="Peptidase_S66_N"/>
</dbReference>
<dbReference type="Proteomes" id="UP000219494">
    <property type="component" value="Unassembled WGS sequence"/>
</dbReference>
<dbReference type="PANTHER" id="PTHR30237:SF2">
    <property type="entry name" value="MUREIN TETRAPEPTIDE CARBOXYPEPTIDASE"/>
    <property type="match status" value="1"/>
</dbReference>
<evidence type="ECO:0000256" key="2">
    <source>
        <dbReference type="ARBA" id="ARBA00022645"/>
    </source>
</evidence>
<dbReference type="InterPro" id="IPR027461">
    <property type="entry name" value="Carboxypeptidase_A_C_sf"/>
</dbReference>
<dbReference type="PANTHER" id="PTHR30237">
    <property type="entry name" value="MURAMOYLTETRAPEPTIDE CARBOXYPEPTIDASE"/>
    <property type="match status" value="1"/>
</dbReference>
<evidence type="ECO:0000313" key="9">
    <source>
        <dbReference type="EMBL" id="SOB79083.1"/>
    </source>
</evidence>
<dbReference type="Pfam" id="PF17676">
    <property type="entry name" value="Peptidase_S66C"/>
    <property type="match status" value="1"/>
</dbReference>
<dbReference type="Gene3D" id="3.40.50.10740">
    <property type="entry name" value="Class I glutamine amidotransferase-like"/>
    <property type="match status" value="1"/>
</dbReference>
<evidence type="ECO:0000256" key="5">
    <source>
        <dbReference type="ARBA" id="ARBA00022825"/>
    </source>
</evidence>
<dbReference type="InterPro" id="IPR029062">
    <property type="entry name" value="Class_I_gatase-like"/>
</dbReference>
<dbReference type="Gene3D" id="3.50.30.60">
    <property type="entry name" value="LD-carboxypeptidase A C-terminal domain-like"/>
    <property type="match status" value="1"/>
</dbReference>
<dbReference type="InterPro" id="IPR003507">
    <property type="entry name" value="S66_fam"/>
</dbReference>
<keyword evidence="3" id="KW-0645">Protease</keyword>
<reference evidence="9 10" key="1">
    <citation type="submission" date="2017-07" db="EMBL/GenBank/DDBJ databases">
        <authorList>
            <person name="Sun Z.S."/>
            <person name="Albrecht U."/>
            <person name="Echele G."/>
            <person name="Lee C.C."/>
        </authorList>
    </citation>
    <scope>NUCLEOTIDE SEQUENCE [LARGE SCALE GENOMIC DNA]</scope>
    <source>
        <strain evidence="9 10">CGMCC 1.12672</strain>
    </source>
</reference>
<dbReference type="Pfam" id="PF02016">
    <property type="entry name" value="Peptidase_S66"/>
    <property type="match status" value="1"/>
</dbReference>
<dbReference type="InterPro" id="IPR027478">
    <property type="entry name" value="LdcA_N"/>
</dbReference>
<proteinExistence type="inferred from homology"/>
<feature type="domain" description="LD-carboxypeptidase N-terminal" evidence="7">
    <location>
        <begin position="3"/>
        <end position="114"/>
    </location>
</feature>
<dbReference type="SUPFAM" id="SSF52317">
    <property type="entry name" value="Class I glutamine amidotransferase-like"/>
    <property type="match status" value="1"/>
</dbReference>
<evidence type="ECO:0000256" key="3">
    <source>
        <dbReference type="ARBA" id="ARBA00022670"/>
    </source>
</evidence>
<accession>A0A285QB19</accession>
<evidence type="ECO:0000259" key="8">
    <source>
        <dbReference type="Pfam" id="PF17676"/>
    </source>
</evidence>
<evidence type="ECO:0000313" key="10">
    <source>
        <dbReference type="Proteomes" id="UP000219494"/>
    </source>
</evidence>
<feature type="active site" description="Charge relay system" evidence="6">
    <location>
        <position position="261"/>
    </location>
</feature>
<keyword evidence="2 9" id="KW-0121">Carboxypeptidase</keyword>
<dbReference type="AlphaFoldDB" id="A0A285QB19"/>
<keyword evidence="5" id="KW-0720">Serine protease</keyword>
<feature type="active site" description="Charge relay system" evidence="6">
    <location>
        <position position="189"/>
    </location>
</feature>
<dbReference type="GO" id="GO:0006508">
    <property type="term" value="P:proteolysis"/>
    <property type="evidence" value="ECO:0007669"/>
    <property type="project" value="UniProtKB-KW"/>
</dbReference>
<dbReference type="InterPro" id="IPR040921">
    <property type="entry name" value="Peptidase_S66C"/>
</dbReference>